<evidence type="ECO:0000259" key="3">
    <source>
        <dbReference type="Pfam" id="PF05426"/>
    </source>
</evidence>
<keyword evidence="2" id="KW-0456">Lyase</keyword>
<reference evidence="4" key="2">
    <citation type="journal article" date="2022" name="Elife">
        <title>Obligate sexual reproduction of a homothallic fungus closely related to the Cryptococcus pathogenic species complex.</title>
        <authorList>
            <person name="Passer A.R."/>
            <person name="Clancey S.A."/>
            <person name="Shea T."/>
            <person name="David-Palma M."/>
            <person name="Averette A.F."/>
            <person name="Boekhout T."/>
            <person name="Porcel B.M."/>
            <person name="Nowrousian M."/>
            <person name="Cuomo C.A."/>
            <person name="Sun S."/>
            <person name="Heitman J."/>
            <person name="Coelho M.A."/>
        </authorList>
    </citation>
    <scope>NUCLEOTIDE SEQUENCE</scope>
    <source>
        <strain evidence="4">CBS 7841</strain>
    </source>
</reference>
<feature type="domain" description="Alginate lyase" evidence="3">
    <location>
        <begin position="64"/>
        <end position="302"/>
    </location>
</feature>
<reference evidence="4" key="1">
    <citation type="submission" date="2016-06" db="EMBL/GenBank/DDBJ databases">
        <authorList>
            <person name="Cuomo C."/>
            <person name="Litvintseva A."/>
            <person name="Heitman J."/>
            <person name="Chen Y."/>
            <person name="Sun S."/>
            <person name="Springer D."/>
            <person name="Dromer F."/>
            <person name="Young S."/>
            <person name="Zeng Q."/>
            <person name="Chapman S."/>
            <person name="Gujja S."/>
            <person name="Saif S."/>
            <person name="Birren B."/>
        </authorList>
    </citation>
    <scope>NUCLEOTIDE SEQUENCE</scope>
    <source>
        <strain evidence="4">CBS 7841</strain>
    </source>
</reference>
<dbReference type="KEGG" id="cdep:91088892"/>
<dbReference type="RefSeq" id="XP_066070159.1">
    <property type="nucleotide sequence ID" value="XM_066214062.1"/>
</dbReference>
<accession>A0AAJ8JW19</accession>
<evidence type="ECO:0000256" key="1">
    <source>
        <dbReference type="ARBA" id="ARBA00022729"/>
    </source>
</evidence>
<dbReference type="AlphaFoldDB" id="A0AAJ8JW19"/>
<evidence type="ECO:0000313" key="5">
    <source>
        <dbReference type="Proteomes" id="UP000094043"/>
    </source>
</evidence>
<dbReference type="GeneID" id="91088892"/>
<gene>
    <name evidence="4" type="ORF">L203_104682</name>
</gene>
<sequence length="368" mass="43279">MGLNVPIWSENILTPFPRPDPSPQGLKMLRQICRKQVESNEVYSVTFSEILCPEGKNNLFTLKPYFWEVEPGRWEHRDGKRNPFCDKPKGQKQLESCSMAVHSLALGAVYLLEMKDACVRQLERLLTVFFIDPETRMVPEVWYSQCKPGSKPLRGDYAFVIALRYIILIDQAMRMASDYLRKDIVEVVAQWIATQEHWMKTSEQGAAIRKYEDNKVIWYHAIIASHLSFMVPIEGRKYAQSFFNHYVFSRFPVKYFERDLKRTRPRHYTLFALEPLFIIAELTLDSSRQLDRKIGQCMRDLLEFAKNVQPGEMEKPLEEEGRYEGQWQWYERMMAAWTGEGQRGGEEVNGKAWEAGFTQRMRMLWGFI</sequence>
<protein>
    <recommendedName>
        <fullName evidence="3">Alginate lyase domain-containing protein</fullName>
    </recommendedName>
</protein>
<dbReference type="SUPFAM" id="SSF48230">
    <property type="entry name" value="Chondroitin AC/alginate lyase"/>
    <property type="match status" value="1"/>
</dbReference>
<dbReference type="EMBL" id="CP143788">
    <property type="protein sequence ID" value="WVN89459.1"/>
    <property type="molecule type" value="Genomic_DNA"/>
</dbReference>
<evidence type="ECO:0000313" key="4">
    <source>
        <dbReference type="EMBL" id="WVN89459.1"/>
    </source>
</evidence>
<name>A0AAJ8JW19_9TREE</name>
<dbReference type="InterPro" id="IPR008397">
    <property type="entry name" value="Alginate_lyase_dom"/>
</dbReference>
<organism evidence="4 5">
    <name type="scientific">Cryptococcus depauperatus CBS 7841</name>
    <dbReference type="NCBI Taxonomy" id="1295531"/>
    <lineage>
        <taxon>Eukaryota</taxon>
        <taxon>Fungi</taxon>
        <taxon>Dikarya</taxon>
        <taxon>Basidiomycota</taxon>
        <taxon>Agaricomycotina</taxon>
        <taxon>Tremellomycetes</taxon>
        <taxon>Tremellales</taxon>
        <taxon>Cryptococcaceae</taxon>
        <taxon>Cryptococcus</taxon>
    </lineage>
</organism>
<dbReference type="Gene3D" id="1.50.10.100">
    <property type="entry name" value="Chondroitin AC/alginate lyase"/>
    <property type="match status" value="1"/>
</dbReference>
<dbReference type="GO" id="GO:0016829">
    <property type="term" value="F:lyase activity"/>
    <property type="evidence" value="ECO:0007669"/>
    <property type="project" value="UniProtKB-KW"/>
</dbReference>
<dbReference type="Pfam" id="PF05426">
    <property type="entry name" value="Alginate_lyase"/>
    <property type="match status" value="1"/>
</dbReference>
<proteinExistence type="predicted"/>
<evidence type="ECO:0000256" key="2">
    <source>
        <dbReference type="ARBA" id="ARBA00023239"/>
    </source>
</evidence>
<dbReference type="InterPro" id="IPR008929">
    <property type="entry name" value="Chondroitin_lyas"/>
</dbReference>
<keyword evidence="1" id="KW-0732">Signal</keyword>
<dbReference type="Proteomes" id="UP000094043">
    <property type="component" value="Chromosome 5"/>
</dbReference>
<dbReference type="GO" id="GO:0042597">
    <property type="term" value="C:periplasmic space"/>
    <property type="evidence" value="ECO:0007669"/>
    <property type="project" value="InterPro"/>
</dbReference>
<reference evidence="4" key="3">
    <citation type="submission" date="2024-01" db="EMBL/GenBank/DDBJ databases">
        <authorList>
            <person name="Coelho M.A."/>
            <person name="David-Palma M."/>
            <person name="Shea T."/>
            <person name="Sun S."/>
            <person name="Cuomo C.A."/>
            <person name="Heitman J."/>
        </authorList>
    </citation>
    <scope>NUCLEOTIDE SEQUENCE</scope>
    <source>
        <strain evidence="4">CBS 7841</strain>
    </source>
</reference>
<keyword evidence="5" id="KW-1185">Reference proteome</keyword>